<feature type="transmembrane region" description="Helical" evidence="1">
    <location>
        <begin position="12"/>
        <end position="32"/>
    </location>
</feature>
<reference evidence="2 3" key="1">
    <citation type="submission" date="2016-03" db="EMBL/GenBank/DDBJ databases">
        <title>EvidentialGene: Evidence-directed Construction of Genes on Genomes.</title>
        <authorList>
            <person name="Gilbert D.G."/>
            <person name="Choi J.-H."/>
            <person name="Mockaitis K."/>
            <person name="Colbourne J."/>
            <person name="Pfrender M."/>
        </authorList>
    </citation>
    <scope>NUCLEOTIDE SEQUENCE [LARGE SCALE GENOMIC DNA]</scope>
    <source>
        <strain evidence="2 3">Xinb3</strain>
        <tissue evidence="2">Complete organism</tissue>
    </source>
</reference>
<proteinExistence type="predicted"/>
<gene>
    <name evidence="2" type="ORF">APZ42_018866</name>
</gene>
<name>A0A164YUS4_9CRUS</name>
<organism evidence="2 3">
    <name type="scientific">Daphnia magna</name>
    <dbReference type="NCBI Taxonomy" id="35525"/>
    <lineage>
        <taxon>Eukaryota</taxon>
        <taxon>Metazoa</taxon>
        <taxon>Ecdysozoa</taxon>
        <taxon>Arthropoda</taxon>
        <taxon>Crustacea</taxon>
        <taxon>Branchiopoda</taxon>
        <taxon>Diplostraca</taxon>
        <taxon>Cladocera</taxon>
        <taxon>Anomopoda</taxon>
        <taxon>Daphniidae</taxon>
        <taxon>Daphnia</taxon>
    </lineage>
</organism>
<evidence type="ECO:0000313" key="3">
    <source>
        <dbReference type="Proteomes" id="UP000076858"/>
    </source>
</evidence>
<dbReference type="EMBL" id="LRGB01000868">
    <property type="protein sequence ID" value="KZS15629.1"/>
    <property type="molecule type" value="Genomic_DNA"/>
</dbReference>
<evidence type="ECO:0000313" key="2">
    <source>
        <dbReference type="EMBL" id="KZS15629.1"/>
    </source>
</evidence>
<comment type="caution">
    <text evidence="2">The sequence shown here is derived from an EMBL/GenBank/DDBJ whole genome shotgun (WGS) entry which is preliminary data.</text>
</comment>
<dbReference type="AlphaFoldDB" id="A0A164YUS4"/>
<sequence length="48" mass="5622">MFPPKKKDHMYKTYSVIYKCVITLGLFLYRALSSLSFHDELPLRIGPC</sequence>
<dbReference type="Proteomes" id="UP000076858">
    <property type="component" value="Unassembled WGS sequence"/>
</dbReference>
<accession>A0A164YUS4</accession>
<keyword evidence="1" id="KW-1133">Transmembrane helix</keyword>
<keyword evidence="1" id="KW-0812">Transmembrane</keyword>
<keyword evidence="1" id="KW-0472">Membrane</keyword>
<protein>
    <submittedName>
        <fullName evidence="2">Uncharacterized protein</fullName>
    </submittedName>
</protein>
<evidence type="ECO:0000256" key="1">
    <source>
        <dbReference type="SAM" id="Phobius"/>
    </source>
</evidence>
<keyword evidence="3" id="KW-1185">Reference proteome</keyword>